<evidence type="ECO:0000313" key="1">
    <source>
        <dbReference type="EMBL" id="KAG5522650.1"/>
    </source>
</evidence>
<name>A0AAV6I4I5_9ERIC</name>
<dbReference type="Proteomes" id="UP000823749">
    <property type="component" value="Chromosome 12"/>
</dbReference>
<protein>
    <submittedName>
        <fullName evidence="1">Uncharacterized protein</fullName>
    </submittedName>
</protein>
<reference evidence="1" key="1">
    <citation type="submission" date="2020-08" db="EMBL/GenBank/DDBJ databases">
        <title>Plant Genome Project.</title>
        <authorList>
            <person name="Zhang R.-G."/>
        </authorList>
    </citation>
    <scope>NUCLEOTIDE SEQUENCE</scope>
    <source>
        <strain evidence="1">WSP0</strain>
        <tissue evidence="1">Leaf</tissue>
    </source>
</reference>
<accession>A0AAV6I4I5</accession>
<evidence type="ECO:0000313" key="2">
    <source>
        <dbReference type="Proteomes" id="UP000823749"/>
    </source>
</evidence>
<dbReference type="EMBL" id="JACTNZ010000012">
    <property type="protein sequence ID" value="KAG5522650.1"/>
    <property type="molecule type" value="Genomic_DNA"/>
</dbReference>
<keyword evidence="2" id="KW-1185">Reference proteome</keyword>
<gene>
    <name evidence="1" type="ORF">RHGRI_034708</name>
</gene>
<comment type="caution">
    <text evidence="1">The sequence shown here is derived from an EMBL/GenBank/DDBJ whole genome shotgun (WGS) entry which is preliminary data.</text>
</comment>
<organism evidence="1 2">
    <name type="scientific">Rhododendron griersonianum</name>
    <dbReference type="NCBI Taxonomy" id="479676"/>
    <lineage>
        <taxon>Eukaryota</taxon>
        <taxon>Viridiplantae</taxon>
        <taxon>Streptophyta</taxon>
        <taxon>Embryophyta</taxon>
        <taxon>Tracheophyta</taxon>
        <taxon>Spermatophyta</taxon>
        <taxon>Magnoliopsida</taxon>
        <taxon>eudicotyledons</taxon>
        <taxon>Gunneridae</taxon>
        <taxon>Pentapetalae</taxon>
        <taxon>asterids</taxon>
        <taxon>Ericales</taxon>
        <taxon>Ericaceae</taxon>
        <taxon>Ericoideae</taxon>
        <taxon>Rhodoreae</taxon>
        <taxon>Rhododendron</taxon>
    </lineage>
</organism>
<proteinExistence type="predicted"/>
<dbReference type="AlphaFoldDB" id="A0AAV6I4I5"/>
<sequence length="88" mass="10439">MVRMRFPDPEAINKLLDASPRPELPTLRHLVCLSQSVAERFVEEVGDDEDQARKGLREFSLGVEAPLEEDDRRRCKRRWEWKTEWGRC</sequence>